<name>A0A6A0BCI5_9LACT</name>
<keyword evidence="1" id="KW-0472">Membrane</keyword>
<sequence>MLLKNLLVFVLLASVLAISRHFFEKVITNLVIKPNLNVNKKFRFLFYLIWIILLALVFDVTKIVSFLVGVILVGLGFVLIDKWVIALD</sequence>
<feature type="transmembrane region" description="Helical" evidence="1">
    <location>
        <begin position="66"/>
        <end position="85"/>
    </location>
</feature>
<comment type="caution">
    <text evidence="2">The sequence shown here is derived from an EMBL/GenBank/DDBJ whole genome shotgun (WGS) entry which is preliminary data.</text>
</comment>
<proteinExistence type="predicted"/>
<keyword evidence="1" id="KW-0812">Transmembrane</keyword>
<gene>
    <name evidence="2" type="ORF">Hs30E_16330</name>
</gene>
<keyword evidence="3" id="KW-1185">Reference proteome</keyword>
<evidence type="ECO:0000313" key="3">
    <source>
        <dbReference type="Proteomes" id="UP000480303"/>
    </source>
</evidence>
<dbReference type="RefSeq" id="WP_172209519.1">
    <property type="nucleotide sequence ID" value="NZ_BLLI01000055.1"/>
</dbReference>
<keyword evidence="1" id="KW-1133">Transmembrane helix</keyword>
<feature type="transmembrane region" description="Helical" evidence="1">
    <location>
        <begin position="44"/>
        <end position="60"/>
    </location>
</feature>
<dbReference type="AlphaFoldDB" id="A0A6A0BCI5"/>
<dbReference type="Proteomes" id="UP000480303">
    <property type="component" value="Unassembled WGS sequence"/>
</dbReference>
<evidence type="ECO:0000313" key="2">
    <source>
        <dbReference type="EMBL" id="GFH43082.1"/>
    </source>
</evidence>
<organism evidence="2 3">
    <name type="scientific">Pseudolactococcus hodotermopsidis</name>
    <dbReference type="NCBI Taxonomy" id="2709157"/>
    <lineage>
        <taxon>Bacteria</taxon>
        <taxon>Bacillati</taxon>
        <taxon>Bacillota</taxon>
        <taxon>Bacilli</taxon>
        <taxon>Lactobacillales</taxon>
        <taxon>Streptococcaceae</taxon>
        <taxon>Pseudolactococcus</taxon>
    </lineage>
</organism>
<accession>A0A6A0BCI5</accession>
<dbReference type="EMBL" id="BLLI01000055">
    <property type="protein sequence ID" value="GFH43082.1"/>
    <property type="molecule type" value="Genomic_DNA"/>
</dbReference>
<feature type="transmembrane region" description="Helical" evidence="1">
    <location>
        <begin position="6"/>
        <end position="23"/>
    </location>
</feature>
<protein>
    <submittedName>
        <fullName evidence="2">Uncharacterized protein</fullName>
    </submittedName>
</protein>
<reference evidence="2 3" key="1">
    <citation type="submission" date="2020-02" db="EMBL/GenBank/DDBJ databases">
        <title>Draft genome sequence of Lactococcus sp. Hs30E4-3.</title>
        <authorList>
            <person name="Noda S."/>
            <person name="Yuki M."/>
            <person name="Ohkuma M."/>
        </authorList>
    </citation>
    <scope>NUCLEOTIDE SEQUENCE [LARGE SCALE GENOMIC DNA]</scope>
    <source>
        <strain evidence="2 3">Hs30E4-3</strain>
    </source>
</reference>
<evidence type="ECO:0000256" key="1">
    <source>
        <dbReference type="SAM" id="Phobius"/>
    </source>
</evidence>